<dbReference type="GO" id="GO:0006805">
    <property type="term" value="P:xenobiotic metabolic process"/>
    <property type="evidence" value="ECO:0007669"/>
    <property type="project" value="TreeGrafter"/>
</dbReference>
<dbReference type="Gene3D" id="1.10.630.10">
    <property type="entry name" value="Cytochrome P450"/>
    <property type="match status" value="1"/>
</dbReference>
<sequence>MDPHNFFNLLVGNIINRMLFTNRFEKEGEERFFALKKNLDEMAHSFTPFDVFITEWNINWPIVRWRMKHLMKPLDAIKEFIQNQINQRRDSIANGSHVPQGEGEDFVDAFLIQMNKDRQSGVETSFDRSWRSHVFSEETLLMTLLDLWSAGQETTLTALYWVFTFLLLNPQVQKRVEEELFSLTSGQRLISLTDKTKTPYFNAVLTEIFRCALMAPLNLLRQSTEDTMVGPYSIPKGTSITAQVSLIGTDEKHFTNPFVQMLAKRELKSGVQFDPDRYFNNDGLEQMVLPFGLGKRACPGSPLANAELYLIVSNLLLRYKISADPDHMPTLRARSEAGNMRQAQPYHICFEQRLS</sequence>
<dbReference type="InterPro" id="IPR002401">
    <property type="entry name" value="Cyt_P450_E_grp-I"/>
</dbReference>
<dbReference type="Proteomes" id="UP000271162">
    <property type="component" value="Unassembled WGS sequence"/>
</dbReference>
<dbReference type="AlphaFoldDB" id="A0A0N4YUY5"/>
<dbReference type="PRINTS" id="PR00385">
    <property type="entry name" value="P450"/>
</dbReference>
<evidence type="ECO:0000256" key="3">
    <source>
        <dbReference type="ARBA" id="ARBA00023004"/>
    </source>
</evidence>
<evidence type="ECO:0000256" key="4">
    <source>
        <dbReference type="ARBA" id="ARBA00023033"/>
    </source>
</evidence>
<evidence type="ECO:0000256" key="2">
    <source>
        <dbReference type="ARBA" id="ARBA00022723"/>
    </source>
</evidence>
<dbReference type="PROSITE" id="PS00086">
    <property type="entry name" value="CYTOCHROME_P450"/>
    <property type="match status" value="1"/>
</dbReference>
<dbReference type="GO" id="GO:0016712">
    <property type="term" value="F:oxidoreductase activity, acting on paired donors, with incorporation or reduction of molecular oxygen, reduced flavin or flavoprotein as one donor, and incorporation of one atom of oxygen"/>
    <property type="evidence" value="ECO:0007669"/>
    <property type="project" value="TreeGrafter"/>
</dbReference>
<evidence type="ECO:0000256" key="1">
    <source>
        <dbReference type="ARBA" id="ARBA00010617"/>
    </source>
</evidence>
<evidence type="ECO:0000256" key="6">
    <source>
        <dbReference type="RuleBase" id="RU000461"/>
    </source>
</evidence>
<organism evidence="9">
    <name type="scientific">Nippostrongylus brasiliensis</name>
    <name type="common">Rat hookworm</name>
    <dbReference type="NCBI Taxonomy" id="27835"/>
    <lineage>
        <taxon>Eukaryota</taxon>
        <taxon>Metazoa</taxon>
        <taxon>Ecdysozoa</taxon>
        <taxon>Nematoda</taxon>
        <taxon>Chromadorea</taxon>
        <taxon>Rhabditida</taxon>
        <taxon>Rhabditina</taxon>
        <taxon>Rhabditomorpha</taxon>
        <taxon>Strongyloidea</taxon>
        <taxon>Heligmosomidae</taxon>
        <taxon>Nippostrongylus</taxon>
    </lineage>
</organism>
<reference evidence="9" key="1">
    <citation type="submission" date="2017-02" db="UniProtKB">
        <authorList>
            <consortium name="WormBaseParasite"/>
        </authorList>
    </citation>
    <scope>IDENTIFICATION</scope>
</reference>
<dbReference type="WBParaSite" id="NBR_0002105701-mRNA-1">
    <property type="protein sequence ID" value="NBR_0002105701-mRNA-1"/>
    <property type="gene ID" value="NBR_0002105701"/>
</dbReference>
<dbReference type="GO" id="GO:0005737">
    <property type="term" value="C:cytoplasm"/>
    <property type="evidence" value="ECO:0007669"/>
    <property type="project" value="TreeGrafter"/>
</dbReference>
<dbReference type="STRING" id="27835.A0A0N4YUY5"/>
<keyword evidence="5 6" id="KW-0349">Heme</keyword>
<feature type="binding site" description="axial binding residue" evidence="5">
    <location>
        <position position="298"/>
    </location>
    <ligand>
        <name>heme</name>
        <dbReference type="ChEBI" id="CHEBI:30413"/>
    </ligand>
    <ligandPart>
        <name>Fe</name>
        <dbReference type="ChEBI" id="CHEBI:18248"/>
    </ligandPart>
</feature>
<reference evidence="7 8" key="2">
    <citation type="submission" date="2018-11" db="EMBL/GenBank/DDBJ databases">
        <authorList>
            <consortium name="Pathogen Informatics"/>
        </authorList>
    </citation>
    <scope>NUCLEOTIDE SEQUENCE [LARGE SCALE GENOMIC DNA]</scope>
</reference>
<dbReference type="SUPFAM" id="SSF48264">
    <property type="entry name" value="Cytochrome P450"/>
    <property type="match status" value="1"/>
</dbReference>
<evidence type="ECO:0000313" key="8">
    <source>
        <dbReference type="Proteomes" id="UP000271162"/>
    </source>
</evidence>
<proteinExistence type="inferred from homology"/>
<evidence type="ECO:0000313" key="7">
    <source>
        <dbReference type="EMBL" id="VDL84796.1"/>
    </source>
</evidence>
<evidence type="ECO:0000256" key="5">
    <source>
        <dbReference type="PIRSR" id="PIRSR602401-1"/>
    </source>
</evidence>
<dbReference type="InterPro" id="IPR001128">
    <property type="entry name" value="Cyt_P450"/>
</dbReference>
<gene>
    <name evidence="7" type="ORF">NBR_LOCUS21058</name>
</gene>
<dbReference type="EMBL" id="UYSL01025855">
    <property type="protein sequence ID" value="VDL84796.1"/>
    <property type="molecule type" value="Genomic_DNA"/>
</dbReference>
<dbReference type="InterPro" id="IPR050182">
    <property type="entry name" value="Cytochrome_P450_fam2"/>
</dbReference>
<dbReference type="PRINTS" id="PR00463">
    <property type="entry name" value="EP450I"/>
</dbReference>
<keyword evidence="6" id="KW-0560">Oxidoreductase</keyword>
<dbReference type="InterPro" id="IPR036396">
    <property type="entry name" value="Cyt_P450_sf"/>
</dbReference>
<keyword evidence="4 6" id="KW-0503">Monooxygenase</keyword>
<dbReference type="Pfam" id="PF00067">
    <property type="entry name" value="p450"/>
    <property type="match status" value="1"/>
</dbReference>
<dbReference type="GO" id="GO:0020037">
    <property type="term" value="F:heme binding"/>
    <property type="evidence" value="ECO:0007669"/>
    <property type="project" value="InterPro"/>
</dbReference>
<protein>
    <submittedName>
        <fullName evidence="9">Unspecific monooxygenase</fullName>
    </submittedName>
</protein>
<evidence type="ECO:0000313" key="9">
    <source>
        <dbReference type="WBParaSite" id="NBR_0002105701-mRNA-1"/>
    </source>
</evidence>
<dbReference type="PANTHER" id="PTHR24300">
    <property type="entry name" value="CYTOCHROME P450 508A4-RELATED"/>
    <property type="match status" value="1"/>
</dbReference>
<dbReference type="PANTHER" id="PTHR24300:SF375">
    <property type="entry name" value="CYTOCHROME P450 FAMILY"/>
    <property type="match status" value="1"/>
</dbReference>
<accession>A0A0N4YUY5</accession>
<dbReference type="InterPro" id="IPR017972">
    <property type="entry name" value="Cyt_P450_CS"/>
</dbReference>
<dbReference type="OMA" id="ITEWNIN"/>
<dbReference type="GO" id="GO:0006082">
    <property type="term" value="P:organic acid metabolic process"/>
    <property type="evidence" value="ECO:0007669"/>
    <property type="project" value="TreeGrafter"/>
</dbReference>
<comment type="similarity">
    <text evidence="1 6">Belongs to the cytochrome P450 family.</text>
</comment>
<comment type="cofactor">
    <cofactor evidence="5">
        <name>heme</name>
        <dbReference type="ChEBI" id="CHEBI:30413"/>
    </cofactor>
</comment>
<keyword evidence="2 5" id="KW-0479">Metal-binding</keyword>
<keyword evidence="3 5" id="KW-0408">Iron</keyword>
<keyword evidence="8" id="KW-1185">Reference proteome</keyword>
<name>A0A0N4YUY5_NIPBR</name>
<dbReference type="GO" id="GO:0005506">
    <property type="term" value="F:iron ion binding"/>
    <property type="evidence" value="ECO:0007669"/>
    <property type="project" value="InterPro"/>
</dbReference>